<dbReference type="OrthoDB" id="614750at2"/>
<keyword evidence="6" id="KW-1185">Reference proteome</keyword>
<evidence type="ECO:0000313" key="3">
    <source>
        <dbReference type="EMBL" id="KAB8288615.1"/>
    </source>
</evidence>
<evidence type="ECO:0000256" key="1">
    <source>
        <dbReference type="SAM" id="SignalP"/>
    </source>
</evidence>
<protein>
    <submittedName>
        <fullName evidence="3">S-layer homology domain-containing protein</fullName>
    </submittedName>
</protein>
<dbReference type="AlphaFoldDB" id="A0A6L4X3M0"/>
<dbReference type="PROSITE" id="PS51272">
    <property type="entry name" value="SLH"/>
    <property type="match status" value="3"/>
</dbReference>
<evidence type="ECO:0000313" key="6">
    <source>
        <dbReference type="Proteomes" id="UP000482084"/>
    </source>
</evidence>
<dbReference type="PANTHER" id="PTHR43308">
    <property type="entry name" value="OUTER MEMBRANE PROTEIN ALPHA-RELATED"/>
    <property type="match status" value="1"/>
</dbReference>
<proteinExistence type="predicted"/>
<organism evidence="3 6">
    <name type="scientific">Bifidobacterium ramosum</name>
    <dbReference type="NCBI Taxonomy" id="1798158"/>
    <lineage>
        <taxon>Bacteria</taxon>
        <taxon>Bacillati</taxon>
        <taxon>Actinomycetota</taxon>
        <taxon>Actinomycetes</taxon>
        <taxon>Bifidobacteriales</taxon>
        <taxon>Bifidobacteriaceae</taxon>
        <taxon>Bifidobacterium</taxon>
    </lineage>
</organism>
<evidence type="ECO:0000313" key="5">
    <source>
        <dbReference type="Proteomes" id="UP000469943"/>
    </source>
</evidence>
<evidence type="ECO:0000259" key="2">
    <source>
        <dbReference type="PROSITE" id="PS51272"/>
    </source>
</evidence>
<reference evidence="3 6" key="2">
    <citation type="submission" date="2019-10" db="EMBL/GenBank/DDBJ databases">
        <title>Characterization of the phylogenetic diversity of two novel species belonging to the genus Bifidobacterium: Bifidobacterium cebidarum sp. nov. and Bifidobacterium leontopitheci sp. nov.</title>
        <authorList>
            <person name="Lugli G.A."/>
            <person name="Duranti S."/>
            <person name="Milani C."/>
            <person name="Turroni F."/>
            <person name="Ventura M."/>
        </authorList>
    </citation>
    <scope>NUCLEOTIDE SEQUENCE [LARGE SCALE GENOMIC DNA]</scope>
    <source>
        <strain evidence="3 6">DSM 100688</strain>
    </source>
</reference>
<dbReference type="Proteomes" id="UP000469943">
    <property type="component" value="Unassembled WGS sequence"/>
</dbReference>
<evidence type="ECO:0000313" key="4">
    <source>
        <dbReference type="EMBL" id="NEG72847.1"/>
    </source>
</evidence>
<reference evidence="4 5" key="1">
    <citation type="submission" date="2019-10" db="EMBL/GenBank/DDBJ databases">
        <title>Bifidobacterium from non-human primates.</title>
        <authorList>
            <person name="Modesto M."/>
        </authorList>
    </citation>
    <scope>NUCLEOTIDE SEQUENCE [LARGE SCALE GENOMIC DNA]</scope>
    <source>
        <strain evidence="4 5">TREM</strain>
    </source>
</reference>
<feature type="signal peptide" evidence="1">
    <location>
        <begin position="1"/>
        <end position="31"/>
    </location>
</feature>
<feature type="domain" description="SLH" evidence="2">
    <location>
        <begin position="346"/>
        <end position="411"/>
    </location>
</feature>
<dbReference type="EMBL" id="WBSM01000002">
    <property type="protein sequence ID" value="KAB8288615.1"/>
    <property type="molecule type" value="Genomic_DNA"/>
</dbReference>
<dbReference type="InterPro" id="IPR051465">
    <property type="entry name" value="Cell_Envelope_Struct_Comp"/>
</dbReference>
<dbReference type="EMBL" id="WHZX01000021">
    <property type="protein sequence ID" value="NEG72847.1"/>
    <property type="molecule type" value="Genomic_DNA"/>
</dbReference>
<gene>
    <name evidence="3" type="ORF">DSM100688_0617</name>
    <name evidence="4" type="ORF">GFD24_11670</name>
</gene>
<dbReference type="Pfam" id="PF00395">
    <property type="entry name" value="SLH"/>
    <property type="match status" value="2"/>
</dbReference>
<name>A0A6L4X3M0_9BIFI</name>
<keyword evidence="1" id="KW-0732">Signal</keyword>
<comment type="caution">
    <text evidence="3">The sequence shown here is derived from an EMBL/GenBank/DDBJ whole genome shotgun (WGS) entry which is preliminary data.</text>
</comment>
<dbReference type="Proteomes" id="UP000482084">
    <property type="component" value="Unassembled WGS sequence"/>
</dbReference>
<dbReference type="PANTHER" id="PTHR43308:SF5">
    <property type="entry name" value="S-LAYER PROTEIN _ PEPTIDOGLYCAN ENDO-BETA-N-ACETYLGLUCOSAMINIDASE"/>
    <property type="match status" value="1"/>
</dbReference>
<feature type="chain" id="PRO_5036388859" evidence="1">
    <location>
        <begin position="32"/>
        <end position="470"/>
    </location>
</feature>
<accession>A0A6L4X3M0</accession>
<feature type="domain" description="SLH" evidence="2">
    <location>
        <begin position="282"/>
        <end position="345"/>
    </location>
</feature>
<dbReference type="InterPro" id="IPR001119">
    <property type="entry name" value="SLH_dom"/>
</dbReference>
<feature type="domain" description="SLH" evidence="2">
    <location>
        <begin position="412"/>
        <end position="470"/>
    </location>
</feature>
<sequence length="470" mass="51532">MRQHRRISLAWRRAADVVAVMALSLTGMAVAAPSSYADGADVSSEQTTRASGATYRINRQLASAIDYYRANVKQYQSMLYTPNFAEHPVRTAVNGMSETISFHDAVDSTDATADRYYTTYTYTLKPGRTLAVSVSNADDDDLESWRMFTLALHQSGVPADRADSLVIHDRIGGGRYWGTTRSFSGGFRWALGSRRQSAADWLKNGSGNVQYASVYNRICALLGAPQNVGGAGSVGTIKQWQDYEMLSAKNSTDVDQTITVSVLPGVLSRPGSRDGSWRVTFTERTFADVTWSTPHVDDIEWLAGSGISSGYEDGTFHGMTSVYRQDMAAFLYRLAGSPAFDVSRVGNPFSDVTPQTPHYKEILWLASTGISAGWDTPRGKEFRGMASVKRQDMAAFLHRLADYQKAAPALGTPVSFRDVTTKTPHAADIAWLARTGVTAGWPDGTYRGMNAVVRQDMAAFLHRMKTNVLK</sequence>